<accession>A0A1H9X3G1</accession>
<dbReference type="InterPro" id="IPR027417">
    <property type="entry name" value="P-loop_NTPase"/>
</dbReference>
<gene>
    <name evidence="11" type="ORF">SAMN04490244_11731</name>
</gene>
<dbReference type="SMART" id="SM00382">
    <property type="entry name" value="AAA"/>
    <property type="match status" value="1"/>
</dbReference>
<dbReference type="PANTHER" id="PTHR43297:SF14">
    <property type="entry name" value="ATPASE AAA-TYPE CORE DOMAIN-CONTAINING PROTEIN"/>
    <property type="match status" value="1"/>
</dbReference>
<dbReference type="InterPro" id="IPR050388">
    <property type="entry name" value="ABC_Ni/Peptide_Import"/>
</dbReference>
<dbReference type="Gene3D" id="3.40.50.300">
    <property type="entry name" value="P-loop containing nucleotide triphosphate hydrolases"/>
    <property type="match status" value="1"/>
</dbReference>
<dbReference type="OrthoDB" id="7374568at2"/>
<keyword evidence="9" id="KW-0472">Membrane</keyword>
<keyword evidence="7 11" id="KW-0067">ATP-binding</keyword>
<keyword evidence="5" id="KW-0997">Cell inner membrane</keyword>
<evidence type="ECO:0000313" key="12">
    <source>
        <dbReference type="Proteomes" id="UP000198885"/>
    </source>
</evidence>
<dbReference type="InterPro" id="IPR003593">
    <property type="entry name" value="AAA+_ATPase"/>
</dbReference>
<keyword evidence="3" id="KW-0813">Transport</keyword>
<dbReference type="PROSITE" id="PS50893">
    <property type="entry name" value="ABC_TRANSPORTER_2"/>
    <property type="match status" value="1"/>
</dbReference>
<dbReference type="PANTHER" id="PTHR43297">
    <property type="entry name" value="OLIGOPEPTIDE TRANSPORT ATP-BINDING PROTEIN APPD"/>
    <property type="match status" value="1"/>
</dbReference>
<dbReference type="RefSeq" id="WP_092696223.1">
    <property type="nucleotide sequence ID" value="NZ_CBDDGO010000004.1"/>
</dbReference>
<dbReference type="InterPro" id="IPR003439">
    <property type="entry name" value="ABC_transporter-like_ATP-bd"/>
</dbReference>
<dbReference type="SUPFAM" id="SSF52540">
    <property type="entry name" value="P-loop containing nucleoside triphosphate hydrolases"/>
    <property type="match status" value="1"/>
</dbReference>
<dbReference type="PROSITE" id="PS00211">
    <property type="entry name" value="ABC_TRANSPORTER_1"/>
    <property type="match status" value="1"/>
</dbReference>
<dbReference type="AlphaFoldDB" id="A0A1H9X3G1"/>
<dbReference type="STRING" id="641238.SAMN04490244_11731"/>
<feature type="domain" description="ABC transporter" evidence="10">
    <location>
        <begin position="3"/>
        <end position="229"/>
    </location>
</feature>
<evidence type="ECO:0000256" key="6">
    <source>
        <dbReference type="ARBA" id="ARBA00022741"/>
    </source>
</evidence>
<evidence type="ECO:0000259" key="10">
    <source>
        <dbReference type="PROSITE" id="PS50893"/>
    </source>
</evidence>
<protein>
    <submittedName>
        <fullName evidence="11">Peptide/nickel transport system ATP-binding protein</fullName>
    </submittedName>
</protein>
<keyword evidence="8" id="KW-1278">Translocase</keyword>
<evidence type="ECO:0000256" key="9">
    <source>
        <dbReference type="ARBA" id="ARBA00023136"/>
    </source>
</evidence>
<keyword evidence="6" id="KW-0547">Nucleotide-binding</keyword>
<sequence length="241" mass="25069">MTLRVDTLGLTLSRPGLPPVTALDSVSFALERGEILGVSGSSGAGKSLVAAALAGALPRGAQPFGKITVDGARPGARDIALAPQRLDALDPLAPLGRQIRRLGGRRSDPRTELERVGLSAALTRAYPHMLSGGMARRALLATALARGADWLVADEPTVGLDASAADHVMALLGDLARERRGLVVISHDLPRLAGLADRILILRHGRPEEVAPAAAFAGDGSALTSPFARDLWRAQLPETAC</sequence>
<dbReference type="EMBL" id="FOGU01000017">
    <property type="protein sequence ID" value="SES40571.1"/>
    <property type="molecule type" value="Genomic_DNA"/>
</dbReference>
<organism evidence="11 12">
    <name type="scientific">Tranquillimonas rosea</name>
    <dbReference type="NCBI Taxonomy" id="641238"/>
    <lineage>
        <taxon>Bacteria</taxon>
        <taxon>Pseudomonadati</taxon>
        <taxon>Pseudomonadota</taxon>
        <taxon>Alphaproteobacteria</taxon>
        <taxon>Rhodobacterales</taxon>
        <taxon>Roseobacteraceae</taxon>
        <taxon>Tranquillimonas</taxon>
    </lineage>
</organism>
<dbReference type="Proteomes" id="UP000198885">
    <property type="component" value="Unassembled WGS sequence"/>
</dbReference>
<comment type="similarity">
    <text evidence="2">Belongs to the ABC transporter superfamily.</text>
</comment>
<evidence type="ECO:0000256" key="4">
    <source>
        <dbReference type="ARBA" id="ARBA00022475"/>
    </source>
</evidence>
<name>A0A1H9X3G1_9RHOB</name>
<evidence type="ECO:0000256" key="3">
    <source>
        <dbReference type="ARBA" id="ARBA00022448"/>
    </source>
</evidence>
<reference evidence="11" key="1">
    <citation type="submission" date="2016-10" db="EMBL/GenBank/DDBJ databases">
        <authorList>
            <person name="de Groot N.N."/>
        </authorList>
    </citation>
    <scope>NUCLEOTIDE SEQUENCE [LARGE SCALE GENOMIC DNA]</scope>
    <source>
        <strain evidence="11">DSM 23042</strain>
    </source>
</reference>
<evidence type="ECO:0000313" key="11">
    <source>
        <dbReference type="EMBL" id="SES40571.1"/>
    </source>
</evidence>
<evidence type="ECO:0000256" key="2">
    <source>
        <dbReference type="ARBA" id="ARBA00005417"/>
    </source>
</evidence>
<evidence type="ECO:0000256" key="7">
    <source>
        <dbReference type="ARBA" id="ARBA00022840"/>
    </source>
</evidence>
<proteinExistence type="inferred from homology"/>
<dbReference type="InterPro" id="IPR017871">
    <property type="entry name" value="ABC_transporter-like_CS"/>
</dbReference>
<keyword evidence="12" id="KW-1185">Reference proteome</keyword>
<dbReference type="Pfam" id="PF00005">
    <property type="entry name" value="ABC_tran"/>
    <property type="match status" value="1"/>
</dbReference>
<evidence type="ECO:0000256" key="5">
    <source>
        <dbReference type="ARBA" id="ARBA00022519"/>
    </source>
</evidence>
<dbReference type="GO" id="GO:0016887">
    <property type="term" value="F:ATP hydrolysis activity"/>
    <property type="evidence" value="ECO:0007669"/>
    <property type="project" value="InterPro"/>
</dbReference>
<dbReference type="GO" id="GO:0005524">
    <property type="term" value="F:ATP binding"/>
    <property type="evidence" value="ECO:0007669"/>
    <property type="project" value="UniProtKB-KW"/>
</dbReference>
<comment type="subcellular location">
    <subcellularLocation>
        <location evidence="1">Cell inner membrane</location>
        <topology evidence="1">Peripheral membrane protein</topology>
    </subcellularLocation>
</comment>
<keyword evidence="4" id="KW-1003">Cell membrane</keyword>
<evidence type="ECO:0000256" key="8">
    <source>
        <dbReference type="ARBA" id="ARBA00022967"/>
    </source>
</evidence>
<evidence type="ECO:0000256" key="1">
    <source>
        <dbReference type="ARBA" id="ARBA00004417"/>
    </source>
</evidence>
<dbReference type="GO" id="GO:0005886">
    <property type="term" value="C:plasma membrane"/>
    <property type="evidence" value="ECO:0007669"/>
    <property type="project" value="UniProtKB-SubCell"/>
</dbReference>